<protein>
    <recommendedName>
        <fullName evidence="1">Nonsense-mediated mRNA decay factor</fullName>
    </recommendedName>
</protein>
<feature type="region of interest" description="Disordered" evidence="2">
    <location>
        <begin position="739"/>
        <end position="784"/>
    </location>
</feature>
<dbReference type="Pfam" id="PF10373">
    <property type="entry name" value="EST1_DNA_bind"/>
    <property type="match status" value="1"/>
</dbReference>
<dbReference type="Proteomes" id="UP001302367">
    <property type="component" value="Chromosome 3"/>
</dbReference>
<dbReference type="PANTHER" id="PTHR15696">
    <property type="entry name" value="SMG-7 SUPPRESSOR WITH MORPHOLOGICAL EFFECT ON GENITALIA PROTEIN 7"/>
    <property type="match status" value="1"/>
</dbReference>
<dbReference type="GO" id="GO:0005634">
    <property type="term" value="C:nucleus"/>
    <property type="evidence" value="ECO:0007669"/>
    <property type="project" value="UniProtKB-SubCell"/>
</dbReference>
<feature type="domain" description="DNA/RNA-binding" evidence="3">
    <location>
        <begin position="275"/>
        <end position="561"/>
    </location>
</feature>
<dbReference type="PANTHER" id="PTHR15696:SF36">
    <property type="entry name" value="NONSENSE-MEDIATED MRNA DECAY FACTOR"/>
    <property type="match status" value="1"/>
</dbReference>
<proteinExistence type="predicted"/>
<dbReference type="OrthoDB" id="69928at2759"/>
<evidence type="ECO:0000259" key="4">
    <source>
        <dbReference type="Pfam" id="PF10374"/>
    </source>
</evidence>
<comment type="function">
    <text evidence="1">Plays a role in nonsense-mediated mRNA decay.</text>
</comment>
<dbReference type="EMBL" id="LKMD01000101">
    <property type="protein sequence ID" value="PIB00118.1"/>
    <property type="molecule type" value="Genomic_DNA"/>
</dbReference>
<keyword evidence="8" id="KW-1185">Reference proteome</keyword>
<evidence type="ECO:0000313" key="7">
    <source>
        <dbReference type="Proteomes" id="UP000230605"/>
    </source>
</evidence>
<keyword evidence="1" id="KW-0539">Nucleus</keyword>
<dbReference type="SUPFAM" id="SSF48452">
    <property type="entry name" value="TPR-like"/>
    <property type="match status" value="1"/>
</dbReference>
<dbReference type="GO" id="GO:0000184">
    <property type="term" value="P:nuclear-transcribed mRNA catabolic process, nonsense-mediated decay"/>
    <property type="evidence" value="ECO:0007669"/>
    <property type="project" value="UniProtKB-KW"/>
</dbReference>
<dbReference type="EMBL" id="CP134186">
    <property type="protein sequence ID" value="WPB00322.1"/>
    <property type="molecule type" value="Genomic_DNA"/>
</dbReference>
<sequence>MPSTHLDCISTHHCHQHRQAPDPLHRSAALRLRDTVSPNIPHSTAADDLNGLRVPCNVHAIREVHLTSTAPVTDPPSLDPHSCYALRTDHRSMDLLLANESAAEQHVLQLLSTFREQKFDNIFEAFQNFRTHVAGVVPLDFDHAEEHENRLWHAHTQGRRHFHRALSDFRKCTPPQPHGLRSVTKAYLTWLKQSERFYRSYITMLNNAAGGIPELEAIAHSDNGERASESAPVSVTPSHLEKILNSCHRALIWLGDLSRYRATEKLDKNPDFGPAIGYYGLAATLKPSSGLGHHQQAVVALAQNHHLRAIYHLYRSLTVQDAHPLAPQNLRLEFEKTNAAWDKGELIQKRSPNDPDATKLSLVGWFVRFHSMCFRGQPFRGHEELEREVLAQLSNVVKQRPLDGTLTRMILVNIASQHVAGESFQEHQSLESQQSFYFYFRLNVKTFTVLLRAFYDDLRGLLLGLDDFDVELSCKLTQVGRRLLPCLRLYNNWLWGMVAMIQGLSTDDFIAESVTQFWPAYTRALDLVAQAFPIWDLEDVEEIDYMLEEDVETFGFTAFANNDQIQKTWFIKSTGSVRQRFSDRGVVRSSPDDEMLHRVKDFLSTGLNLASGADDAPVSIQGTRIFCGDVSKIEALTIPEKVFEPIAPPPKVAPPKPVSYAAAAANGHAQKDRRPVPVRQPSLAKTQARDAQLSKMVDNLLDEEDDNNPVTPPQPAAIHPAIVSNGELPQLLQDSVTDVPVSRSPKHGTPIGRPSTHEYSARPNVTFTPSAPWRSAANGSTTAWGGARERLHSVSKLWDSTASPSFAAGLPTGTLGSPANANARGHSRVNSASSARSRNSLNVVESWGSTNTVESWAPRTMPDSSSVDQNGMASPLLFGAVNSPWSTGLQPGFRHASPPYGSGG</sequence>
<accession>A0A2G5I5M8</accession>
<dbReference type="InterPro" id="IPR011990">
    <property type="entry name" value="TPR-like_helical_dom_sf"/>
</dbReference>
<dbReference type="InterPro" id="IPR045153">
    <property type="entry name" value="Est1/Ebs1-like"/>
</dbReference>
<keyword evidence="1" id="KW-0866">Nonsense-mediated mRNA decay</keyword>
<organism evidence="5 7">
    <name type="scientific">Cercospora beticola</name>
    <name type="common">Sugarbeet leaf spot fungus</name>
    <dbReference type="NCBI Taxonomy" id="122368"/>
    <lineage>
        <taxon>Eukaryota</taxon>
        <taxon>Fungi</taxon>
        <taxon>Dikarya</taxon>
        <taxon>Ascomycota</taxon>
        <taxon>Pezizomycotina</taxon>
        <taxon>Dothideomycetes</taxon>
        <taxon>Dothideomycetidae</taxon>
        <taxon>Mycosphaerellales</taxon>
        <taxon>Mycosphaerellaceae</taxon>
        <taxon>Cercospora</taxon>
    </lineage>
</organism>
<dbReference type="Pfam" id="PF10374">
    <property type="entry name" value="EST1"/>
    <property type="match status" value="1"/>
</dbReference>
<evidence type="ECO:0000313" key="8">
    <source>
        <dbReference type="Proteomes" id="UP001302367"/>
    </source>
</evidence>
<evidence type="ECO:0000313" key="5">
    <source>
        <dbReference type="EMBL" id="PIB00118.1"/>
    </source>
</evidence>
<feature type="compositionally biased region" description="Low complexity" evidence="2">
    <location>
        <begin position="828"/>
        <end position="839"/>
    </location>
</feature>
<dbReference type="Proteomes" id="UP000230605">
    <property type="component" value="Chromosome 3"/>
</dbReference>
<evidence type="ECO:0000256" key="2">
    <source>
        <dbReference type="SAM" id="MobiDB-lite"/>
    </source>
</evidence>
<name>A0A2G5I5M8_CERBT</name>
<evidence type="ECO:0000259" key="3">
    <source>
        <dbReference type="Pfam" id="PF10373"/>
    </source>
</evidence>
<dbReference type="Gene3D" id="1.25.40.10">
    <property type="entry name" value="Tetratricopeptide repeat domain"/>
    <property type="match status" value="1"/>
</dbReference>
<dbReference type="AlphaFoldDB" id="A0A2G5I5M8"/>
<feature type="domain" description="Telomerase activating protein Est1-like N-terminal" evidence="4">
    <location>
        <begin position="148"/>
        <end position="263"/>
    </location>
</feature>
<comment type="subcellular location">
    <subcellularLocation>
        <location evidence="1">Nucleus</location>
    </subcellularLocation>
</comment>
<feature type="region of interest" description="Disordered" evidence="2">
    <location>
        <begin position="663"/>
        <end position="691"/>
    </location>
</feature>
<dbReference type="InterPro" id="IPR018834">
    <property type="entry name" value="DNA/RNA-bd_Est1-type"/>
</dbReference>
<evidence type="ECO:0000256" key="1">
    <source>
        <dbReference type="RuleBase" id="RU369098"/>
    </source>
</evidence>
<dbReference type="InterPro" id="IPR019458">
    <property type="entry name" value="Est1-like_N"/>
</dbReference>
<feature type="region of interest" description="Disordered" evidence="2">
    <location>
        <begin position="809"/>
        <end position="839"/>
    </location>
</feature>
<reference evidence="5 7" key="1">
    <citation type="submission" date="2015-10" db="EMBL/GenBank/DDBJ databases">
        <title>The cercosporin biosynthetic gene cluster was horizontally transferred to several fungal lineages and shown to be expanded in Cercospora beticola based on microsynteny with recipient genomes.</title>
        <authorList>
            <person name="De Jonge R."/>
            <person name="Ebert M.K."/>
            <person name="Suttle J.C."/>
            <person name="Jurick Ii W.M."/>
            <person name="Secor G.A."/>
            <person name="Thomma B.P."/>
            <person name="Van De Peer Y."/>
            <person name="Bolton M.D."/>
        </authorList>
    </citation>
    <scope>NUCLEOTIDE SEQUENCE [LARGE SCALE GENOMIC DNA]</scope>
    <source>
        <strain evidence="5 7">09-40</strain>
    </source>
</reference>
<evidence type="ECO:0000313" key="6">
    <source>
        <dbReference type="EMBL" id="WPB00322.1"/>
    </source>
</evidence>
<gene>
    <name evidence="5" type="ORF">CB0940_03152</name>
    <name evidence="6" type="ORF">RHO25_004941</name>
</gene>
<reference evidence="6 8" key="2">
    <citation type="submission" date="2023-09" db="EMBL/GenBank/DDBJ databases">
        <title>Complete-Gapless Cercospora beticola genome.</title>
        <authorList>
            <person name="Wyatt N.A."/>
            <person name="Spanner R.E."/>
            <person name="Bolton M.D."/>
        </authorList>
    </citation>
    <scope>NUCLEOTIDE SEQUENCE [LARGE SCALE GENOMIC DNA]</scope>
    <source>
        <strain evidence="6">Cb09-40</strain>
    </source>
</reference>